<protein>
    <submittedName>
        <fullName evidence="1">Uncharacterized protein</fullName>
    </submittedName>
</protein>
<evidence type="ECO:0000313" key="1">
    <source>
        <dbReference type="EMBL" id="SCL23264.1"/>
    </source>
</evidence>
<dbReference type="AlphaFoldDB" id="A0A1C6S1B4"/>
<keyword evidence="2" id="KW-1185">Reference proteome</keyword>
<sequence>MSVLGDEELVAEMRRPDFQCEMVGSVAVSGENLAATRAELVPDMSGGTPG</sequence>
<dbReference type="RefSeq" id="WP_176737991.1">
    <property type="nucleotide sequence ID" value="NZ_FMHU01000002.1"/>
</dbReference>
<name>A0A1C6S1B4_9ACTN</name>
<accession>A0A1C6S1B4</accession>
<dbReference type="Proteomes" id="UP000198906">
    <property type="component" value="Unassembled WGS sequence"/>
</dbReference>
<evidence type="ECO:0000313" key="2">
    <source>
        <dbReference type="Proteomes" id="UP000198906"/>
    </source>
</evidence>
<proteinExistence type="predicted"/>
<organism evidence="1 2">
    <name type="scientific">Micromonospora inyonensis</name>
    <dbReference type="NCBI Taxonomy" id="47866"/>
    <lineage>
        <taxon>Bacteria</taxon>
        <taxon>Bacillati</taxon>
        <taxon>Actinomycetota</taxon>
        <taxon>Actinomycetes</taxon>
        <taxon>Micromonosporales</taxon>
        <taxon>Micromonosporaceae</taxon>
        <taxon>Micromonospora</taxon>
    </lineage>
</organism>
<dbReference type="EMBL" id="FMHU01000002">
    <property type="protein sequence ID" value="SCL23264.1"/>
    <property type="molecule type" value="Genomic_DNA"/>
</dbReference>
<reference evidence="2" key="1">
    <citation type="submission" date="2016-06" db="EMBL/GenBank/DDBJ databases">
        <authorList>
            <person name="Varghese N."/>
        </authorList>
    </citation>
    <scope>NUCLEOTIDE SEQUENCE [LARGE SCALE GENOMIC DNA]</scope>
    <source>
        <strain evidence="2">DSM 46123</strain>
    </source>
</reference>
<gene>
    <name evidence="1" type="ORF">GA0074694_3600</name>
</gene>